<sequence>MSVTRKKEMKPDSAGRYRPRIGYIDSKRQTQKRFNLGTSKIEAEAKRARIQSIYDHQCKRYGQDYWDQIVLQFAEAVAKDQPVHWTVFSNDSTSNDYEAALEVSILNEMSETYGVSIKFDDEEQIQYGKKVLREMLSEDVQEAVSNVLSRYKSEFGPLSEKIRLSDDPLKTDFSKLEDAILAYITNIETTGQRLENGSLSLGSLNRVRLIKQVNEQFGHLTLAELSLQQIDEIVGIWRNRPPSKYQNRCSIDHAQGIIKQIFRFLDWLDTSKYRWEKPKGVDKINRKVVVFPSEKQNSAVTIDTYTPTQLAELIKECDDFQKAIILLCLNCSFAHSEVGRVTLDRFVFDTPHPYAETLGIESSNQDSWLHFNRPKTGVYGEWYLWPETVRYVKLAIDRAQKLGANLICVNGRGNPMYNESWKAPQSAINTWWNGKATKSTRKIGVVTKVGRRIDNFPRYPFKSIRKTVSNELRKKFGGEVASLMLCHGNPTNDDLLNIYADRPFGLLHDALRKIHSLYEPVFKELKT</sequence>
<gene>
    <name evidence="2" type="ORF">F1728_06415</name>
</gene>
<name>A0A6I6A8A0_9PLAN</name>
<dbReference type="Gene3D" id="1.10.443.10">
    <property type="entry name" value="Intergrase catalytic core"/>
    <property type="match status" value="1"/>
</dbReference>
<dbReference type="GO" id="GO:0006310">
    <property type="term" value="P:DNA recombination"/>
    <property type="evidence" value="ECO:0007669"/>
    <property type="project" value="UniProtKB-KW"/>
</dbReference>
<dbReference type="InterPro" id="IPR013762">
    <property type="entry name" value="Integrase-like_cat_sf"/>
</dbReference>
<accession>A0A6I6A8A0</accession>
<evidence type="ECO:0000256" key="1">
    <source>
        <dbReference type="ARBA" id="ARBA00023172"/>
    </source>
</evidence>
<dbReference type="AlphaFoldDB" id="A0A6I6A8A0"/>
<keyword evidence="1" id="KW-0233">DNA recombination</keyword>
<dbReference type="GO" id="GO:0003677">
    <property type="term" value="F:DNA binding"/>
    <property type="evidence" value="ECO:0007669"/>
    <property type="project" value="InterPro"/>
</dbReference>
<evidence type="ECO:0000313" key="3">
    <source>
        <dbReference type="Proteomes" id="UP000427281"/>
    </source>
</evidence>
<dbReference type="Proteomes" id="UP000427281">
    <property type="component" value="Chromosome"/>
</dbReference>
<dbReference type="KEGG" id="gim:F1728_06415"/>
<proteinExistence type="predicted"/>
<evidence type="ECO:0000313" key="2">
    <source>
        <dbReference type="EMBL" id="QGQ22326.1"/>
    </source>
</evidence>
<dbReference type="SUPFAM" id="SSF56349">
    <property type="entry name" value="DNA breaking-rejoining enzymes"/>
    <property type="match status" value="1"/>
</dbReference>
<evidence type="ECO:0008006" key="4">
    <source>
        <dbReference type="Google" id="ProtNLM"/>
    </source>
</evidence>
<dbReference type="RefSeq" id="WP_155363407.1">
    <property type="nucleotide sequence ID" value="NZ_CP043930.1"/>
</dbReference>
<dbReference type="EMBL" id="CP043930">
    <property type="protein sequence ID" value="QGQ22326.1"/>
    <property type="molecule type" value="Genomic_DNA"/>
</dbReference>
<reference evidence="2 3" key="1">
    <citation type="submission" date="2019-09" db="EMBL/GenBank/DDBJ databases">
        <title>Gimesia benthica sp. nov., a novel bacterium isolated from deep-sea water of the Northwest Indian Ocean.</title>
        <authorList>
            <person name="Dai X."/>
        </authorList>
    </citation>
    <scope>NUCLEOTIDE SEQUENCE [LARGE SCALE GENOMIC DNA]</scope>
    <source>
        <strain evidence="2 3">E7</strain>
    </source>
</reference>
<dbReference type="InterPro" id="IPR011010">
    <property type="entry name" value="DNA_brk_join_enz"/>
</dbReference>
<organism evidence="2 3">
    <name type="scientific">Gimesia benthica</name>
    <dbReference type="NCBI Taxonomy" id="2608982"/>
    <lineage>
        <taxon>Bacteria</taxon>
        <taxon>Pseudomonadati</taxon>
        <taxon>Planctomycetota</taxon>
        <taxon>Planctomycetia</taxon>
        <taxon>Planctomycetales</taxon>
        <taxon>Planctomycetaceae</taxon>
        <taxon>Gimesia</taxon>
    </lineage>
</organism>
<keyword evidence="3" id="KW-1185">Reference proteome</keyword>
<protein>
    <recommendedName>
        <fullName evidence="4">Core-binding (CB) domain-containing protein</fullName>
    </recommendedName>
</protein>
<dbReference type="GO" id="GO:0015074">
    <property type="term" value="P:DNA integration"/>
    <property type="evidence" value="ECO:0007669"/>
    <property type="project" value="InterPro"/>
</dbReference>